<dbReference type="InterPro" id="IPR011042">
    <property type="entry name" value="6-blade_b-propeller_TolB-like"/>
</dbReference>
<name>A0ABQ9FY61_TEGGR</name>
<evidence type="ECO:0000313" key="2">
    <source>
        <dbReference type="Proteomes" id="UP001217089"/>
    </source>
</evidence>
<reference evidence="1 2" key="1">
    <citation type="submission" date="2022-12" db="EMBL/GenBank/DDBJ databases">
        <title>Chromosome-level genome of Tegillarca granosa.</title>
        <authorList>
            <person name="Kim J."/>
        </authorList>
    </citation>
    <scope>NUCLEOTIDE SEQUENCE [LARGE SCALE GENOMIC DNA]</scope>
    <source>
        <strain evidence="1">Teg-2019</strain>
        <tissue evidence="1">Adductor muscle</tissue>
    </source>
</reference>
<gene>
    <name evidence="1" type="ORF">KUTeg_000630</name>
</gene>
<proteinExistence type="predicted"/>
<organism evidence="1 2">
    <name type="scientific">Tegillarca granosa</name>
    <name type="common">Malaysian cockle</name>
    <name type="synonym">Anadara granosa</name>
    <dbReference type="NCBI Taxonomy" id="220873"/>
    <lineage>
        <taxon>Eukaryota</taxon>
        <taxon>Metazoa</taxon>
        <taxon>Spiralia</taxon>
        <taxon>Lophotrochozoa</taxon>
        <taxon>Mollusca</taxon>
        <taxon>Bivalvia</taxon>
        <taxon>Autobranchia</taxon>
        <taxon>Pteriomorphia</taxon>
        <taxon>Arcoida</taxon>
        <taxon>Arcoidea</taxon>
        <taxon>Arcidae</taxon>
        <taxon>Tegillarca</taxon>
    </lineage>
</organism>
<accession>A0ABQ9FY61</accession>
<protein>
    <submittedName>
        <fullName evidence="1">Uncharacterized protein</fullName>
    </submittedName>
</protein>
<comment type="caution">
    <text evidence="1">The sequence shown here is derived from an EMBL/GenBank/DDBJ whole genome shotgun (WGS) entry which is preliminary data.</text>
</comment>
<dbReference type="SUPFAM" id="SSF101898">
    <property type="entry name" value="NHL repeat"/>
    <property type="match status" value="1"/>
</dbReference>
<keyword evidence="2" id="KW-1185">Reference proteome</keyword>
<dbReference type="EMBL" id="JARBDR010000018">
    <property type="protein sequence ID" value="KAJ8322159.1"/>
    <property type="molecule type" value="Genomic_DNA"/>
</dbReference>
<evidence type="ECO:0000313" key="1">
    <source>
        <dbReference type="EMBL" id="KAJ8322159.1"/>
    </source>
</evidence>
<dbReference type="Proteomes" id="UP001217089">
    <property type="component" value="Unassembled WGS sequence"/>
</dbReference>
<dbReference type="Gene3D" id="2.120.10.30">
    <property type="entry name" value="TolB, C-terminal domain"/>
    <property type="match status" value="1"/>
</dbReference>
<sequence>MTTAGQIKQTIQEDKQQQLLYKNPQFVAENINEDVVVVDGYYSTIVVVNKKGEYRYKYPDSSKSSHSIDGCFGIACDNTGCILVSDWGYNKIHQIDMDGRFIQFILTQHEVQYPRGLSIDNKGQLWLFNNDGKEVTIYKYRSS</sequence>